<organism evidence="2 3">
    <name type="scientific">Steinernema glaseri</name>
    <dbReference type="NCBI Taxonomy" id="37863"/>
    <lineage>
        <taxon>Eukaryota</taxon>
        <taxon>Metazoa</taxon>
        <taxon>Ecdysozoa</taxon>
        <taxon>Nematoda</taxon>
        <taxon>Chromadorea</taxon>
        <taxon>Rhabditida</taxon>
        <taxon>Tylenchina</taxon>
        <taxon>Panagrolaimomorpha</taxon>
        <taxon>Strongyloidoidea</taxon>
        <taxon>Steinernematidae</taxon>
        <taxon>Steinernema</taxon>
    </lineage>
</organism>
<keyword evidence="2" id="KW-1185">Reference proteome</keyword>
<feature type="compositionally biased region" description="Basic residues" evidence="1">
    <location>
        <begin position="38"/>
        <end position="47"/>
    </location>
</feature>
<dbReference type="AlphaFoldDB" id="A0A1I7ZZM7"/>
<name>A0A1I7ZZM7_9BILA</name>
<accession>A0A1I7ZZM7</accession>
<dbReference type="WBParaSite" id="L893_g31169.t1">
    <property type="protein sequence ID" value="L893_g31169.t1"/>
    <property type="gene ID" value="L893_g31169"/>
</dbReference>
<protein>
    <submittedName>
        <fullName evidence="3">Uncharacterized protein</fullName>
    </submittedName>
</protein>
<evidence type="ECO:0000313" key="2">
    <source>
        <dbReference type="Proteomes" id="UP000095287"/>
    </source>
</evidence>
<feature type="region of interest" description="Disordered" evidence="1">
    <location>
        <begin position="1"/>
        <end position="88"/>
    </location>
</feature>
<evidence type="ECO:0000256" key="1">
    <source>
        <dbReference type="SAM" id="MobiDB-lite"/>
    </source>
</evidence>
<evidence type="ECO:0000313" key="3">
    <source>
        <dbReference type="WBParaSite" id="L893_g31169.t1"/>
    </source>
</evidence>
<proteinExistence type="predicted"/>
<reference evidence="3" key="1">
    <citation type="submission" date="2016-11" db="UniProtKB">
        <authorList>
            <consortium name="WormBaseParasite"/>
        </authorList>
    </citation>
    <scope>IDENTIFICATION</scope>
</reference>
<sequence>MRSMMSGGLRWTDSSCGKGEDRVEPQSHMASSCGDRPLRRRDRRRRSLLGDLPSSPGGGTARRRFCARSRRRSRRRDNKQHCRQRDLLPGGVRVLETRGGSRIGLRDPDGLLRRFR</sequence>
<dbReference type="Proteomes" id="UP000095287">
    <property type="component" value="Unplaced"/>
</dbReference>
<feature type="compositionally biased region" description="Basic residues" evidence="1">
    <location>
        <begin position="61"/>
        <end position="78"/>
    </location>
</feature>